<name>A0A160V694_9ZZZZ</name>
<accession>A0A160V694</accession>
<dbReference type="EMBL" id="FAXA01000030">
    <property type="protein sequence ID" value="CUV01259.1"/>
    <property type="molecule type" value="Genomic_DNA"/>
</dbReference>
<organism evidence="1">
    <name type="scientific">hydrothermal vent metagenome</name>
    <dbReference type="NCBI Taxonomy" id="652676"/>
    <lineage>
        <taxon>unclassified sequences</taxon>
        <taxon>metagenomes</taxon>
        <taxon>ecological metagenomes</taxon>
    </lineage>
</organism>
<protein>
    <submittedName>
        <fullName evidence="1">Uncharacterized protein</fullName>
    </submittedName>
</protein>
<dbReference type="AlphaFoldDB" id="A0A160V694"/>
<gene>
    <name evidence="1" type="ORF">MGWOODY_Clf1071</name>
</gene>
<sequence length="50" mass="4925">MVAGDAPLALSTGSFVSMSTNKKSTASSMKMMSIDGKISITPGSAVGCGL</sequence>
<evidence type="ECO:0000313" key="1">
    <source>
        <dbReference type="EMBL" id="CUV01259.1"/>
    </source>
</evidence>
<proteinExistence type="predicted"/>
<reference evidence="1" key="1">
    <citation type="submission" date="2015-10" db="EMBL/GenBank/DDBJ databases">
        <authorList>
            <person name="Gilbert D.G."/>
        </authorList>
    </citation>
    <scope>NUCLEOTIDE SEQUENCE</scope>
</reference>